<accession>A0A2M9HS23</accession>
<comment type="similarity">
    <text evidence="2">Belongs to the transpeptidase family.</text>
</comment>
<dbReference type="Gene3D" id="3.30.450.330">
    <property type="match status" value="1"/>
</dbReference>
<dbReference type="Gene3D" id="3.90.1310.10">
    <property type="entry name" value="Penicillin-binding protein 2a (Domain 2)"/>
    <property type="match status" value="1"/>
</dbReference>
<dbReference type="SUPFAM" id="SSF56519">
    <property type="entry name" value="Penicillin binding protein dimerisation domain"/>
    <property type="match status" value="1"/>
</dbReference>
<evidence type="ECO:0000259" key="5">
    <source>
        <dbReference type="Pfam" id="PF00905"/>
    </source>
</evidence>
<keyword evidence="8" id="KW-1185">Reference proteome</keyword>
<evidence type="ECO:0000313" key="7">
    <source>
        <dbReference type="EMBL" id="PJM79612.1"/>
    </source>
</evidence>
<reference evidence="7 8" key="1">
    <citation type="submission" date="2017-11" db="EMBL/GenBank/DDBJ databases">
        <title>Draft genome sequences of strains TRE 1, TRE D, TRE H and TRI 7, isolated from tamarins, belonging to four potential novel Bifidobacterium species.</title>
        <authorList>
            <person name="Mattarelli P."/>
            <person name="Modesto M."/>
            <person name="Bonetti A."/>
            <person name="Puglisi E."/>
            <person name="Morelli L."/>
        </authorList>
    </citation>
    <scope>NUCLEOTIDE SEQUENCE [LARGE SCALE GENOMIC DNA]</scope>
    <source>
        <strain evidence="8">TRED</strain>
    </source>
</reference>
<dbReference type="InterPro" id="IPR050515">
    <property type="entry name" value="Beta-lactam/transpept"/>
</dbReference>
<dbReference type="PROSITE" id="PS51257">
    <property type="entry name" value="PROKAR_LIPOPROTEIN"/>
    <property type="match status" value="1"/>
</dbReference>
<evidence type="ECO:0000259" key="6">
    <source>
        <dbReference type="Pfam" id="PF03717"/>
    </source>
</evidence>
<dbReference type="InterPro" id="IPR012338">
    <property type="entry name" value="Beta-lactam/transpept-like"/>
</dbReference>
<dbReference type="OrthoDB" id="9789078at2"/>
<dbReference type="RefSeq" id="WP_100495352.1">
    <property type="nucleotide sequence ID" value="NZ_PGLQ01000001.1"/>
</dbReference>
<comment type="caution">
    <text evidence="7">The sequence shown here is derived from an EMBL/GenBank/DDBJ whole genome shotgun (WGS) entry which is preliminary data.</text>
</comment>
<dbReference type="InterPro" id="IPR001460">
    <property type="entry name" value="PCN-bd_Tpept"/>
</dbReference>
<dbReference type="PANTHER" id="PTHR30627">
    <property type="entry name" value="PEPTIDOGLYCAN D,D-TRANSPEPTIDASE"/>
    <property type="match status" value="1"/>
</dbReference>
<dbReference type="InterPro" id="IPR036138">
    <property type="entry name" value="PBP_dimer_sf"/>
</dbReference>
<evidence type="ECO:0000256" key="4">
    <source>
        <dbReference type="SAM" id="Phobius"/>
    </source>
</evidence>
<dbReference type="InterPro" id="IPR005311">
    <property type="entry name" value="PBP_dimer"/>
</dbReference>
<keyword evidence="3 4" id="KW-0472">Membrane</keyword>
<dbReference type="SUPFAM" id="SSF56601">
    <property type="entry name" value="beta-lactamase/transpeptidase-like"/>
    <property type="match status" value="1"/>
</dbReference>
<dbReference type="Gene3D" id="3.40.710.10">
    <property type="entry name" value="DD-peptidase/beta-lactamase superfamily"/>
    <property type="match status" value="1"/>
</dbReference>
<dbReference type="Proteomes" id="UP000228755">
    <property type="component" value="Unassembled WGS sequence"/>
</dbReference>
<evidence type="ECO:0000256" key="3">
    <source>
        <dbReference type="ARBA" id="ARBA00023136"/>
    </source>
</evidence>
<keyword evidence="4" id="KW-1133">Transmembrane helix</keyword>
<name>A0A2M9HS23_9BIFI</name>
<gene>
    <name evidence="7" type="ORF">CUU80_00160</name>
</gene>
<sequence>MKTLQRIVQFAKVKTFACKCIAIGAALAVVATACLIQLASTQLIGGRQTAQAATASRTLTVTLSAKRGRILDTNGTVLAQSVERYTIVGNPEAAQEFKPITCNDDTRDYCHEIDGKPVGTTGAAAVGRLLASVLDMNAMELGAALSGTGQYVILKKDVTPQVKRSIEALHLGGIIWGELSSERLYSDGDLMGALLGGVNDEGTGVAGIEQIENDALTGTDGHETYQRGNGGEEIPGTMTESVAAKNGDDVNLTIDRDVQWYVKKTLKEAKSKFGAAWAIAVVQDVQTGEIMALADSDEVTAGTDEAKMGTSRAVSETFEPGSVGKVISMSGYLQTGLHKMTDQFTVPDHMTVEGQTYQDSSDHGTQRWTLAGILQNSSNIGMIMAASNFTDEQRYEYLTKFGIGQSTGLNLPGESAGWLTSASAWDLRTRNTVLFGQGYTVNIMQLNNVVATIANKGVKEQQSIIKSTTDANGTTTQTKKGESTRIIDEQVASDMMNAMESVAESYSKFVHVDGYRMAAKSGTAEVQGSDGKLSSIISDYSVVIPADNPRYAVTVVMKDPDGTYGGLTAGPVSAQICEFLMQKYEVPVSSARKNAIPVTW</sequence>
<organism evidence="7 8">
    <name type="scientific">Bifidobacterium scaligerum</name>
    <dbReference type="NCBI Taxonomy" id="2052656"/>
    <lineage>
        <taxon>Bacteria</taxon>
        <taxon>Bacillati</taxon>
        <taxon>Actinomycetota</taxon>
        <taxon>Actinomycetes</taxon>
        <taxon>Bifidobacteriales</taxon>
        <taxon>Bifidobacteriaceae</taxon>
        <taxon>Bifidobacterium</taxon>
    </lineage>
</organism>
<protein>
    <submittedName>
        <fullName evidence="7">Penicillin-binding protein 2</fullName>
    </submittedName>
</protein>
<dbReference type="PANTHER" id="PTHR30627:SF1">
    <property type="entry name" value="PEPTIDOGLYCAN D,D-TRANSPEPTIDASE FTSI"/>
    <property type="match status" value="1"/>
</dbReference>
<comment type="subcellular location">
    <subcellularLocation>
        <location evidence="1">Membrane</location>
    </subcellularLocation>
</comment>
<dbReference type="Pfam" id="PF03717">
    <property type="entry name" value="PBP_dimer"/>
    <property type="match status" value="1"/>
</dbReference>
<dbReference type="GO" id="GO:0071555">
    <property type="term" value="P:cell wall organization"/>
    <property type="evidence" value="ECO:0007669"/>
    <property type="project" value="TreeGrafter"/>
</dbReference>
<dbReference type="Pfam" id="PF00905">
    <property type="entry name" value="Transpeptidase"/>
    <property type="match status" value="1"/>
</dbReference>
<evidence type="ECO:0000313" key="8">
    <source>
        <dbReference type="Proteomes" id="UP000228755"/>
    </source>
</evidence>
<feature type="transmembrane region" description="Helical" evidence="4">
    <location>
        <begin position="20"/>
        <end position="39"/>
    </location>
</feature>
<dbReference type="GO" id="GO:0008658">
    <property type="term" value="F:penicillin binding"/>
    <property type="evidence" value="ECO:0007669"/>
    <property type="project" value="InterPro"/>
</dbReference>
<dbReference type="GO" id="GO:0005886">
    <property type="term" value="C:plasma membrane"/>
    <property type="evidence" value="ECO:0007669"/>
    <property type="project" value="TreeGrafter"/>
</dbReference>
<feature type="domain" description="Penicillin-binding protein transpeptidase" evidence="5">
    <location>
        <begin position="279"/>
        <end position="577"/>
    </location>
</feature>
<dbReference type="AlphaFoldDB" id="A0A2M9HS23"/>
<dbReference type="EMBL" id="PGLQ01000001">
    <property type="protein sequence ID" value="PJM79612.1"/>
    <property type="molecule type" value="Genomic_DNA"/>
</dbReference>
<evidence type="ECO:0000256" key="2">
    <source>
        <dbReference type="ARBA" id="ARBA00007171"/>
    </source>
</evidence>
<proteinExistence type="inferred from homology"/>
<evidence type="ECO:0000256" key="1">
    <source>
        <dbReference type="ARBA" id="ARBA00004370"/>
    </source>
</evidence>
<feature type="domain" description="Penicillin-binding protein dimerisation" evidence="6">
    <location>
        <begin position="63"/>
        <end position="234"/>
    </location>
</feature>
<keyword evidence="4" id="KW-0812">Transmembrane</keyword>